<keyword evidence="2" id="KW-1185">Reference proteome</keyword>
<reference evidence="1" key="1">
    <citation type="submission" date="2022-07" db="EMBL/GenBank/DDBJ databases">
        <title>Chromosome-level genome of Muraenolepis orangiensis.</title>
        <authorList>
            <person name="Kim J."/>
        </authorList>
    </citation>
    <scope>NUCLEOTIDE SEQUENCE</scope>
    <source>
        <strain evidence="1">KU_S4_2022</strain>
        <tissue evidence="1">Muscle</tissue>
    </source>
</reference>
<accession>A0A9Q0EUK5</accession>
<comment type="caution">
    <text evidence="1">The sequence shown here is derived from an EMBL/GenBank/DDBJ whole genome shotgun (WGS) entry which is preliminary data.</text>
</comment>
<gene>
    <name evidence="1" type="ORF">NHX12_019811</name>
</gene>
<dbReference type="AlphaFoldDB" id="A0A9Q0EUK5"/>
<evidence type="ECO:0000313" key="2">
    <source>
        <dbReference type="Proteomes" id="UP001148018"/>
    </source>
</evidence>
<dbReference type="EMBL" id="JANIIK010000035">
    <property type="protein sequence ID" value="KAJ3613564.1"/>
    <property type="molecule type" value="Genomic_DNA"/>
</dbReference>
<organism evidence="1 2">
    <name type="scientific">Muraenolepis orangiensis</name>
    <name type="common">Patagonian moray cod</name>
    <dbReference type="NCBI Taxonomy" id="630683"/>
    <lineage>
        <taxon>Eukaryota</taxon>
        <taxon>Metazoa</taxon>
        <taxon>Chordata</taxon>
        <taxon>Craniata</taxon>
        <taxon>Vertebrata</taxon>
        <taxon>Euteleostomi</taxon>
        <taxon>Actinopterygii</taxon>
        <taxon>Neopterygii</taxon>
        <taxon>Teleostei</taxon>
        <taxon>Neoteleostei</taxon>
        <taxon>Acanthomorphata</taxon>
        <taxon>Zeiogadaria</taxon>
        <taxon>Gadariae</taxon>
        <taxon>Gadiformes</taxon>
        <taxon>Muraenolepidoidei</taxon>
        <taxon>Muraenolepididae</taxon>
        <taxon>Muraenolepis</taxon>
    </lineage>
</organism>
<name>A0A9Q0EUK5_9TELE</name>
<protein>
    <submittedName>
        <fullName evidence="1">Uncharacterized protein</fullName>
    </submittedName>
</protein>
<evidence type="ECO:0000313" key="1">
    <source>
        <dbReference type="EMBL" id="KAJ3613564.1"/>
    </source>
</evidence>
<dbReference type="Proteomes" id="UP001148018">
    <property type="component" value="Unassembled WGS sequence"/>
</dbReference>
<sequence>MQPGYMAIICAVGMWRAMPSSSRCSATCRQNRCRHRMAAGTYPGRLVAANLFLMSTVCGGGFHWRFGGAMCRLVNVVNVA</sequence>
<proteinExistence type="predicted"/>